<dbReference type="SUPFAM" id="SSF47413">
    <property type="entry name" value="lambda repressor-like DNA-binding domains"/>
    <property type="match status" value="1"/>
</dbReference>
<proteinExistence type="predicted"/>
<dbReference type="SMART" id="SM00530">
    <property type="entry name" value="HTH_XRE"/>
    <property type="match status" value="1"/>
</dbReference>
<dbReference type="InterPro" id="IPR001387">
    <property type="entry name" value="Cro/C1-type_HTH"/>
</dbReference>
<gene>
    <name evidence="2" type="ORF">FHS59_000184</name>
</gene>
<dbReference type="PROSITE" id="PS50943">
    <property type="entry name" value="HTH_CROC1"/>
    <property type="match status" value="1"/>
</dbReference>
<evidence type="ECO:0000313" key="2">
    <source>
        <dbReference type="EMBL" id="MBB6324569.1"/>
    </source>
</evidence>
<dbReference type="InterPro" id="IPR010982">
    <property type="entry name" value="Lambda_DNA-bd_dom_sf"/>
</dbReference>
<dbReference type="RefSeq" id="WP_184492546.1">
    <property type="nucleotide sequence ID" value="NZ_JACIJO010000001.1"/>
</dbReference>
<accession>A0A841MGW4</accession>
<comment type="caution">
    <text evidence="2">The sequence shown here is derived from an EMBL/GenBank/DDBJ whole genome shotgun (WGS) entry which is preliminary data.</text>
</comment>
<organism evidence="2 3">
    <name type="scientific">Algoriphagus iocasae</name>
    <dbReference type="NCBI Taxonomy" id="1836499"/>
    <lineage>
        <taxon>Bacteria</taxon>
        <taxon>Pseudomonadati</taxon>
        <taxon>Bacteroidota</taxon>
        <taxon>Cytophagia</taxon>
        <taxon>Cytophagales</taxon>
        <taxon>Cyclobacteriaceae</taxon>
        <taxon>Algoriphagus</taxon>
    </lineage>
</organism>
<dbReference type="Gene3D" id="1.10.260.40">
    <property type="entry name" value="lambda repressor-like DNA-binding domains"/>
    <property type="match status" value="1"/>
</dbReference>
<dbReference type="AlphaFoldDB" id="A0A841MGW4"/>
<protein>
    <submittedName>
        <fullName evidence="2">HTH-type transcriptional regulator/antitoxin HigA</fullName>
    </submittedName>
</protein>
<dbReference type="Pfam" id="PF01381">
    <property type="entry name" value="HTH_3"/>
    <property type="match status" value="1"/>
</dbReference>
<dbReference type="Proteomes" id="UP000588604">
    <property type="component" value="Unassembled WGS sequence"/>
</dbReference>
<feature type="domain" description="HTH cro/C1-type" evidence="1">
    <location>
        <begin position="62"/>
        <end position="116"/>
    </location>
</feature>
<keyword evidence="3" id="KW-1185">Reference proteome</keyword>
<sequence length="119" mass="13292">MIKSEKEYKAIQGRIEELLADADNIENPEAKGFVELNLLSDMVADYEESHFTVLPPSLPEAIKLRMNERGLTQKALSEFLGVSTSRISEYLNGKSEPTLKIAREISRKLDIEASIVLGV</sequence>
<dbReference type="EMBL" id="JACIJO010000001">
    <property type="protein sequence ID" value="MBB6324569.1"/>
    <property type="molecule type" value="Genomic_DNA"/>
</dbReference>
<evidence type="ECO:0000259" key="1">
    <source>
        <dbReference type="PROSITE" id="PS50943"/>
    </source>
</evidence>
<evidence type="ECO:0000313" key="3">
    <source>
        <dbReference type="Proteomes" id="UP000588604"/>
    </source>
</evidence>
<dbReference type="GO" id="GO:0003677">
    <property type="term" value="F:DNA binding"/>
    <property type="evidence" value="ECO:0007669"/>
    <property type="project" value="InterPro"/>
</dbReference>
<dbReference type="CDD" id="cd00093">
    <property type="entry name" value="HTH_XRE"/>
    <property type="match status" value="1"/>
</dbReference>
<name>A0A841MGW4_9BACT</name>
<reference evidence="2 3" key="1">
    <citation type="submission" date="2020-08" db="EMBL/GenBank/DDBJ databases">
        <title>Genomic Encyclopedia of Type Strains, Phase IV (KMG-IV): sequencing the most valuable type-strain genomes for metagenomic binning, comparative biology and taxonomic classification.</title>
        <authorList>
            <person name="Goeker M."/>
        </authorList>
    </citation>
    <scope>NUCLEOTIDE SEQUENCE [LARGE SCALE GENOMIC DNA]</scope>
    <source>
        <strain evidence="2 3">DSM 102044</strain>
    </source>
</reference>